<evidence type="ECO:0000313" key="1">
    <source>
        <dbReference type="EMBL" id="CAB9524122.1"/>
    </source>
</evidence>
<name>A0A9N8ELR4_9STRA</name>
<gene>
    <name evidence="1" type="ORF">SEMRO_1497_G277560.1</name>
</gene>
<sequence length="214" mass="23794">MPRRHWLARGLVSGVNGVVGVQIGLSVASVARSQLVPFGGTPSFNSHASEATPKCQYEEAVKSYLTRIYRYEHSHNKNKDLSLQSRGLTVKLADGVTWQDPKCTFRGLQEVRQAFCFPVELADAPLCVNVDASEGGDNIVLTYTLSYNNNQCQSLLSVWVKKVPKKDSLQMAEIVITKMEEQWNGMPLLRSLPFRTVRRINGLAAYHASLGLGW</sequence>
<accession>A0A9N8ELR4</accession>
<dbReference type="AlphaFoldDB" id="A0A9N8ELR4"/>
<protein>
    <submittedName>
        <fullName evidence="1">Uncharacterized protein</fullName>
    </submittedName>
</protein>
<dbReference type="Proteomes" id="UP001153069">
    <property type="component" value="Unassembled WGS sequence"/>
</dbReference>
<comment type="caution">
    <text evidence="1">The sequence shown here is derived from an EMBL/GenBank/DDBJ whole genome shotgun (WGS) entry which is preliminary data.</text>
</comment>
<dbReference type="EMBL" id="CAICTM010001495">
    <property type="protein sequence ID" value="CAB9524122.1"/>
    <property type="molecule type" value="Genomic_DNA"/>
</dbReference>
<proteinExistence type="predicted"/>
<evidence type="ECO:0000313" key="2">
    <source>
        <dbReference type="Proteomes" id="UP001153069"/>
    </source>
</evidence>
<organism evidence="1 2">
    <name type="scientific">Seminavis robusta</name>
    <dbReference type="NCBI Taxonomy" id="568900"/>
    <lineage>
        <taxon>Eukaryota</taxon>
        <taxon>Sar</taxon>
        <taxon>Stramenopiles</taxon>
        <taxon>Ochrophyta</taxon>
        <taxon>Bacillariophyta</taxon>
        <taxon>Bacillariophyceae</taxon>
        <taxon>Bacillariophycidae</taxon>
        <taxon>Naviculales</taxon>
        <taxon>Naviculaceae</taxon>
        <taxon>Seminavis</taxon>
    </lineage>
</organism>
<reference evidence="1" key="1">
    <citation type="submission" date="2020-06" db="EMBL/GenBank/DDBJ databases">
        <authorList>
            <consortium name="Plant Systems Biology data submission"/>
        </authorList>
    </citation>
    <scope>NUCLEOTIDE SEQUENCE</scope>
    <source>
        <strain evidence="1">D6</strain>
    </source>
</reference>
<keyword evidence="2" id="KW-1185">Reference proteome</keyword>